<evidence type="ECO:0000256" key="5">
    <source>
        <dbReference type="ARBA" id="ARBA00023157"/>
    </source>
</evidence>
<keyword evidence="5" id="KW-1015">Disulfide bond</keyword>
<dbReference type="Proteomes" id="UP001597557">
    <property type="component" value="Unassembled WGS sequence"/>
</dbReference>
<evidence type="ECO:0000256" key="6">
    <source>
        <dbReference type="ARBA" id="ARBA00023180"/>
    </source>
</evidence>
<keyword evidence="6" id="KW-0325">Glycoprotein</keyword>
<comment type="caution">
    <text evidence="7">The sequence shown here is derived from an EMBL/GenBank/DDBJ whole genome shotgun (WGS) entry which is preliminary data.</text>
</comment>
<dbReference type="EMBL" id="JBHUPD010000001">
    <property type="protein sequence ID" value="MFD2872017.1"/>
    <property type="molecule type" value="Genomic_DNA"/>
</dbReference>
<sequence length="367" mass="40332">MKRIYTFALLIGTIILTSWGFKGHQAVGTIAENHLTPQAKAAVKELLGNQSLADVATWADEVREEPAFKSTEGWHFVNVPSGLTEAAFSAEVKAQGENNVYGAMQKARIVLTHPKSSREQKIEALKFLVHFVGDAHQPMHISHKEDKGGNTIQVRFDNAGTNLHTLWDSKLLDHQGLSVVEMSQQYDKATPDQIKAWQQDQPMTWLWESYVISSKLYTEPVDAQYYQNHIGIVQMRIDQAGIRLAGILNDIYSGKVYASTHEAPLLPGDTKAVAAMGPAKVIDIKEAASHLNETVTITAKVYGTKDVGSMILVNVGAPYPDSPLTVVLRGDTKSLAVDGKTITVTGQVIDYKGKPEIIVTDKNQVKF</sequence>
<protein>
    <submittedName>
        <fullName evidence="7">S1/P1 nuclease</fullName>
    </submittedName>
</protein>
<accession>A0ABW5Y9N5</accession>
<dbReference type="PANTHER" id="PTHR33146">
    <property type="entry name" value="ENDONUCLEASE 4"/>
    <property type="match status" value="1"/>
</dbReference>
<keyword evidence="2" id="KW-0479">Metal-binding</keyword>
<evidence type="ECO:0000313" key="8">
    <source>
        <dbReference type="Proteomes" id="UP001597557"/>
    </source>
</evidence>
<evidence type="ECO:0000313" key="7">
    <source>
        <dbReference type="EMBL" id="MFD2872017.1"/>
    </source>
</evidence>
<proteinExistence type="predicted"/>
<evidence type="ECO:0000256" key="2">
    <source>
        <dbReference type="ARBA" id="ARBA00022723"/>
    </source>
</evidence>
<reference evidence="8" key="1">
    <citation type="journal article" date="2019" name="Int. J. Syst. Evol. Microbiol.">
        <title>The Global Catalogue of Microorganisms (GCM) 10K type strain sequencing project: providing services to taxonomists for standard genome sequencing and annotation.</title>
        <authorList>
            <consortium name="The Broad Institute Genomics Platform"/>
            <consortium name="The Broad Institute Genome Sequencing Center for Infectious Disease"/>
            <person name="Wu L."/>
            <person name="Ma J."/>
        </authorList>
    </citation>
    <scope>NUCLEOTIDE SEQUENCE [LARGE SCALE GENOMIC DNA]</scope>
    <source>
        <strain evidence="8">KCTC 22437</strain>
    </source>
</reference>
<dbReference type="CDD" id="cd11010">
    <property type="entry name" value="S1-P1_nuclease"/>
    <property type="match status" value="1"/>
</dbReference>
<evidence type="ECO:0000256" key="4">
    <source>
        <dbReference type="ARBA" id="ARBA00022801"/>
    </source>
</evidence>
<keyword evidence="3" id="KW-0255">Endonuclease</keyword>
<dbReference type="SUPFAM" id="SSF48537">
    <property type="entry name" value="Phospholipase C/P1 nuclease"/>
    <property type="match status" value="1"/>
</dbReference>
<keyword evidence="1" id="KW-0540">Nuclease</keyword>
<keyword evidence="8" id="KW-1185">Reference proteome</keyword>
<dbReference type="Pfam" id="PF02265">
    <property type="entry name" value="S1-P1_nuclease"/>
    <property type="match status" value="1"/>
</dbReference>
<name>A0ABW5Y9N5_9SPHI</name>
<dbReference type="Gene3D" id="1.10.575.10">
    <property type="entry name" value="P1 Nuclease"/>
    <property type="match status" value="1"/>
</dbReference>
<gene>
    <name evidence="7" type="ORF">ACFS5N_06035</name>
</gene>
<keyword evidence="4" id="KW-0378">Hydrolase</keyword>
<organism evidence="7 8">
    <name type="scientific">Mucilaginibacter ximonensis</name>
    <dbReference type="NCBI Taxonomy" id="538021"/>
    <lineage>
        <taxon>Bacteria</taxon>
        <taxon>Pseudomonadati</taxon>
        <taxon>Bacteroidota</taxon>
        <taxon>Sphingobacteriia</taxon>
        <taxon>Sphingobacteriales</taxon>
        <taxon>Sphingobacteriaceae</taxon>
        <taxon>Mucilaginibacter</taxon>
    </lineage>
</organism>
<dbReference type="InterPro" id="IPR008947">
    <property type="entry name" value="PLipase_C/P1_nuclease_dom_sf"/>
</dbReference>
<dbReference type="PANTHER" id="PTHR33146:SF26">
    <property type="entry name" value="ENDONUCLEASE 4"/>
    <property type="match status" value="1"/>
</dbReference>
<evidence type="ECO:0000256" key="3">
    <source>
        <dbReference type="ARBA" id="ARBA00022759"/>
    </source>
</evidence>
<dbReference type="InterPro" id="IPR003154">
    <property type="entry name" value="S1/P1nuclease"/>
</dbReference>
<evidence type="ECO:0000256" key="1">
    <source>
        <dbReference type="ARBA" id="ARBA00022722"/>
    </source>
</evidence>
<dbReference type="RefSeq" id="WP_377183267.1">
    <property type="nucleotide sequence ID" value="NZ_JBHUPD010000001.1"/>
</dbReference>